<feature type="compositionally biased region" description="Basic residues" evidence="1">
    <location>
        <begin position="74"/>
        <end position="85"/>
    </location>
</feature>
<name>A0AAV7JW64_9METZ</name>
<sequence>MTDKSILVTQLQQSHSTESVNPDIERLQSTQASRLQEIQFIEDEKKRIQSKIEAIALGQQEQNNTIIHDNTSYKKQKKRRKKKRVKGEETKQFKPEVPEVDIEYISEPILTPRDPLFYTYHKIFQHFKLPDPRIQETAIPVPEVKKHEIARDVMIEEDSDEDREGEKPKLSKKKIRKMNRLTVAELKQLVDRPDVVEMHDVTAQDPRLLVYLKSYRNTVPVPRHWCFKRKYLQGKRGIEKPPFNLPAFIKATGIQEMRQVLQEKDDIKSLKSKAREKVRPKLGKMTIEYQKLHDAFFKWQTKPYMTIHGDLYYEGKEFETQLREKKPGELSDELRQALSMPTGHDKHKCPPPWLIAMQRYGPPPAYPNLKIPGLNAPIPEGALFGYHLGGWGKPPVDEYGRALYGDVFGTQQQNMCVSSIISNL</sequence>
<evidence type="ECO:0000313" key="4">
    <source>
        <dbReference type="Proteomes" id="UP001165289"/>
    </source>
</evidence>
<proteinExistence type="predicted"/>
<evidence type="ECO:0000259" key="2">
    <source>
        <dbReference type="SMART" id="SM00581"/>
    </source>
</evidence>
<dbReference type="PANTHER" id="PTHR12785">
    <property type="entry name" value="SPLICING FACTOR 3B"/>
    <property type="match status" value="1"/>
</dbReference>
<dbReference type="Proteomes" id="UP001165289">
    <property type="component" value="Unassembled WGS sequence"/>
</dbReference>
<feature type="region of interest" description="Disordered" evidence="1">
    <location>
        <begin position="71"/>
        <end position="90"/>
    </location>
</feature>
<dbReference type="InterPro" id="IPR052584">
    <property type="entry name" value="U2_snRNP_Complex_Component"/>
</dbReference>
<gene>
    <name evidence="3" type="ORF">LOD99_3701</name>
</gene>
<organism evidence="3 4">
    <name type="scientific">Oopsacas minuta</name>
    <dbReference type="NCBI Taxonomy" id="111878"/>
    <lineage>
        <taxon>Eukaryota</taxon>
        <taxon>Metazoa</taxon>
        <taxon>Porifera</taxon>
        <taxon>Hexactinellida</taxon>
        <taxon>Hexasterophora</taxon>
        <taxon>Lyssacinosida</taxon>
        <taxon>Leucopsacidae</taxon>
        <taxon>Oopsacas</taxon>
    </lineage>
</organism>
<feature type="region of interest" description="Disordered" evidence="1">
    <location>
        <begin position="1"/>
        <end position="23"/>
    </location>
</feature>
<dbReference type="Pfam" id="PF04037">
    <property type="entry name" value="DUF382"/>
    <property type="match status" value="1"/>
</dbReference>
<accession>A0AAV7JW64</accession>
<keyword evidence="4" id="KW-1185">Reference proteome</keyword>
<dbReference type="InterPro" id="IPR006568">
    <property type="entry name" value="PSP_pro-rich"/>
</dbReference>
<feature type="domain" description="PSP proline-rich" evidence="2">
    <location>
        <begin position="322"/>
        <end position="380"/>
    </location>
</feature>
<dbReference type="InterPro" id="IPR007180">
    <property type="entry name" value="DUF382"/>
</dbReference>
<dbReference type="GO" id="GO:0005689">
    <property type="term" value="C:U12-type spliceosomal complex"/>
    <property type="evidence" value="ECO:0007669"/>
    <property type="project" value="TreeGrafter"/>
</dbReference>
<comment type="caution">
    <text evidence="3">The sequence shown here is derived from an EMBL/GenBank/DDBJ whole genome shotgun (WGS) entry which is preliminary data.</text>
</comment>
<feature type="compositionally biased region" description="Polar residues" evidence="1">
    <location>
        <begin position="7"/>
        <end position="20"/>
    </location>
</feature>
<protein>
    <submittedName>
        <fullName evidence="3">Splicing factor 3B subunit 2-like</fullName>
    </submittedName>
</protein>
<dbReference type="Pfam" id="PF04046">
    <property type="entry name" value="PSP"/>
    <property type="match status" value="1"/>
</dbReference>
<dbReference type="AlphaFoldDB" id="A0AAV7JW64"/>
<evidence type="ECO:0000256" key="1">
    <source>
        <dbReference type="SAM" id="MobiDB-lite"/>
    </source>
</evidence>
<dbReference type="PANTHER" id="PTHR12785:SF6">
    <property type="entry name" value="SPLICING FACTOR 3B SUBUNIT 2"/>
    <property type="match status" value="1"/>
</dbReference>
<dbReference type="EMBL" id="JAKMXF010000288">
    <property type="protein sequence ID" value="KAI6653174.1"/>
    <property type="molecule type" value="Genomic_DNA"/>
</dbReference>
<dbReference type="SMART" id="SM00581">
    <property type="entry name" value="PSP"/>
    <property type="match status" value="1"/>
</dbReference>
<reference evidence="3 4" key="1">
    <citation type="journal article" date="2023" name="BMC Biol.">
        <title>The compact genome of the sponge Oopsacas minuta (Hexactinellida) is lacking key metazoan core genes.</title>
        <authorList>
            <person name="Santini S."/>
            <person name="Schenkelaars Q."/>
            <person name="Jourda C."/>
            <person name="Duchesne M."/>
            <person name="Belahbib H."/>
            <person name="Rocher C."/>
            <person name="Selva M."/>
            <person name="Riesgo A."/>
            <person name="Vervoort M."/>
            <person name="Leys S.P."/>
            <person name="Kodjabachian L."/>
            <person name="Le Bivic A."/>
            <person name="Borchiellini C."/>
            <person name="Claverie J.M."/>
            <person name="Renard E."/>
        </authorList>
    </citation>
    <scope>NUCLEOTIDE SEQUENCE [LARGE SCALE GENOMIC DNA]</scope>
    <source>
        <strain evidence="3">SPO-2</strain>
    </source>
</reference>
<evidence type="ECO:0000313" key="3">
    <source>
        <dbReference type="EMBL" id="KAI6653174.1"/>
    </source>
</evidence>